<dbReference type="Pfam" id="PF06610">
    <property type="entry name" value="AlaE"/>
    <property type="match status" value="1"/>
</dbReference>
<evidence type="ECO:0000256" key="7">
    <source>
        <dbReference type="ARBA" id="ARBA00023136"/>
    </source>
</evidence>
<feature type="transmembrane region" description="Helical" evidence="8">
    <location>
        <begin position="41"/>
        <end position="61"/>
    </location>
</feature>
<feature type="transmembrane region" description="Helical" evidence="8">
    <location>
        <begin position="12"/>
        <end position="35"/>
    </location>
</feature>
<dbReference type="HAMAP" id="MF_00914">
    <property type="entry name" value="L_Ala_exporter"/>
    <property type="match status" value="1"/>
</dbReference>
<evidence type="ECO:0000256" key="3">
    <source>
        <dbReference type="ARBA" id="ARBA00022519"/>
    </source>
</evidence>
<sequence length="147" mass="15978">MGGANRVRSVVADMFAMVVFCFVTGMMVEIFVSGMSFEQSLASRLLSIPVNILIAWPYGVFRDNVQKFSQRLSSTKTMKRAADFVAYVAFQSPVYAAILFTVGAEPSQIATAVASNALLSGLLGVVYGSFLERCRKLFRVQAMPAAV</sequence>
<organism evidence="9 10">
    <name type="scientific">Grimontia celer</name>
    <dbReference type="NCBI Taxonomy" id="1796497"/>
    <lineage>
        <taxon>Bacteria</taxon>
        <taxon>Pseudomonadati</taxon>
        <taxon>Pseudomonadota</taxon>
        <taxon>Gammaproteobacteria</taxon>
        <taxon>Vibrionales</taxon>
        <taxon>Vibrionaceae</taxon>
        <taxon>Grimontia</taxon>
    </lineage>
</organism>
<evidence type="ECO:0000313" key="9">
    <source>
        <dbReference type="EMBL" id="CZF80850.1"/>
    </source>
</evidence>
<evidence type="ECO:0000256" key="6">
    <source>
        <dbReference type="ARBA" id="ARBA00022989"/>
    </source>
</evidence>
<dbReference type="OrthoDB" id="9006207at2"/>
<keyword evidence="2 8" id="KW-1003">Cell membrane</keyword>
<accession>A0A128F344</accession>
<dbReference type="STRING" id="1796497.GCE9029_02233"/>
<dbReference type="AlphaFoldDB" id="A0A128F344"/>
<name>A0A128F344_9GAMM</name>
<comment type="subcellular location">
    <subcellularLocation>
        <location evidence="8">Cell inner membrane</location>
        <topology evidence="8">Multi-pass membrane protein</topology>
    </subcellularLocation>
</comment>
<gene>
    <name evidence="8 9" type="primary">alaE</name>
    <name evidence="9" type="ORF">GCE9029_02233</name>
</gene>
<reference evidence="10" key="1">
    <citation type="submission" date="2016-02" db="EMBL/GenBank/DDBJ databases">
        <authorList>
            <person name="Rodrigo-Torres Lidia"/>
            <person name="Arahal R.David."/>
        </authorList>
    </citation>
    <scope>NUCLEOTIDE SEQUENCE [LARGE SCALE GENOMIC DNA]</scope>
    <source>
        <strain evidence="10">CECT 9029</strain>
    </source>
</reference>
<feature type="transmembrane region" description="Helical" evidence="8">
    <location>
        <begin position="81"/>
        <end position="103"/>
    </location>
</feature>
<keyword evidence="5 8" id="KW-0029">Amino-acid transport</keyword>
<evidence type="ECO:0000256" key="5">
    <source>
        <dbReference type="ARBA" id="ARBA00022970"/>
    </source>
</evidence>
<dbReference type="GO" id="GO:0032973">
    <property type="term" value="P:amino acid export across plasma membrane"/>
    <property type="evidence" value="ECO:0007669"/>
    <property type="project" value="UniProtKB-UniRule"/>
</dbReference>
<keyword evidence="1 8" id="KW-0813">Transport</keyword>
<evidence type="ECO:0000256" key="1">
    <source>
        <dbReference type="ARBA" id="ARBA00022448"/>
    </source>
</evidence>
<keyword evidence="3 8" id="KW-0997">Cell inner membrane</keyword>
<protein>
    <recommendedName>
        <fullName evidence="8">L-alanine exporter AlaE</fullName>
    </recommendedName>
</protein>
<dbReference type="GO" id="GO:0034639">
    <property type="term" value="F:L-amino acid efflux transmembrane transporter activity"/>
    <property type="evidence" value="ECO:0007669"/>
    <property type="project" value="UniProtKB-UniRule"/>
</dbReference>
<evidence type="ECO:0000256" key="4">
    <source>
        <dbReference type="ARBA" id="ARBA00022692"/>
    </source>
</evidence>
<dbReference type="EMBL" id="FIZX01000002">
    <property type="protein sequence ID" value="CZF80850.1"/>
    <property type="molecule type" value="Genomic_DNA"/>
</dbReference>
<feature type="transmembrane region" description="Helical" evidence="8">
    <location>
        <begin position="109"/>
        <end position="130"/>
    </location>
</feature>
<evidence type="ECO:0000313" key="10">
    <source>
        <dbReference type="Proteomes" id="UP000071641"/>
    </source>
</evidence>
<keyword evidence="7 8" id="KW-0472">Membrane</keyword>
<keyword evidence="10" id="KW-1185">Reference proteome</keyword>
<proteinExistence type="inferred from homology"/>
<comment type="function">
    <text evidence="8">Exports L-alanine.</text>
</comment>
<dbReference type="GO" id="GO:0005886">
    <property type="term" value="C:plasma membrane"/>
    <property type="evidence" value="ECO:0007669"/>
    <property type="project" value="UniProtKB-SubCell"/>
</dbReference>
<dbReference type="InterPro" id="IPR010574">
    <property type="entry name" value="Ala_export_AlaE"/>
</dbReference>
<evidence type="ECO:0000256" key="2">
    <source>
        <dbReference type="ARBA" id="ARBA00022475"/>
    </source>
</evidence>
<dbReference type="Proteomes" id="UP000071641">
    <property type="component" value="Unassembled WGS sequence"/>
</dbReference>
<keyword evidence="4 8" id="KW-0812">Transmembrane</keyword>
<dbReference type="RefSeq" id="WP_062663334.1">
    <property type="nucleotide sequence ID" value="NZ_FIZX01000002.1"/>
</dbReference>
<keyword evidence="6 8" id="KW-1133">Transmembrane helix</keyword>
<comment type="similarity">
    <text evidence="8">Belongs to the AlaE exporter family.</text>
</comment>
<evidence type="ECO:0000256" key="8">
    <source>
        <dbReference type="HAMAP-Rule" id="MF_00914"/>
    </source>
</evidence>